<proteinExistence type="predicted"/>
<dbReference type="Gene3D" id="1.20.1150.12">
    <property type="entry name" value="Endoplasmic reticulum resident protein 29, C-terminal domain"/>
    <property type="match status" value="1"/>
</dbReference>
<dbReference type="SUPFAM" id="SSF52833">
    <property type="entry name" value="Thioredoxin-like"/>
    <property type="match status" value="2"/>
</dbReference>
<dbReference type="CDD" id="cd02961">
    <property type="entry name" value="PDI_a_family"/>
    <property type="match status" value="2"/>
</dbReference>
<comment type="caution">
    <text evidence="2">The sequence shown here is derived from an EMBL/GenBank/DDBJ whole genome shotgun (WGS) entry which is preliminary data.</text>
</comment>
<dbReference type="Gene3D" id="3.40.30.10">
    <property type="entry name" value="Glutaredoxin"/>
    <property type="match status" value="2"/>
</dbReference>
<evidence type="ECO:0000313" key="2">
    <source>
        <dbReference type="EMBL" id="KAK8870644.1"/>
    </source>
</evidence>
<organism evidence="2 3">
    <name type="scientific">Tritrichomonas musculus</name>
    <dbReference type="NCBI Taxonomy" id="1915356"/>
    <lineage>
        <taxon>Eukaryota</taxon>
        <taxon>Metamonada</taxon>
        <taxon>Parabasalia</taxon>
        <taxon>Tritrichomonadida</taxon>
        <taxon>Tritrichomonadidae</taxon>
        <taxon>Tritrichomonas</taxon>
    </lineage>
</organism>
<sequence>MEKSFLKASKYFSDVNFGGLDCILFEDICYDYRISKYPKLRYFEGHSKPPIEVHNYPTIEGIVSFLKLYSHLKPFQIPLVLQKLHPYNFESFYNNSKCAFTMFHQSNNTISELLYPQMNAMAHIFEPEKNISLGVVDCRQYDEICHDYKITKKYPEFLLFKEGEPILFKGSKNLQNLVNFINEQCGADRGVDGLLSDTAGIIPEASPLVFEFINKRFFKRKVIKKMKEIKGSEIYMSVMERILSTGIKKLEEDVNAMKDVMDERQCSSKTLDTMKIKYNICQQFLHPELLNSEGKGDL</sequence>
<reference evidence="2 3" key="1">
    <citation type="submission" date="2024-04" db="EMBL/GenBank/DDBJ databases">
        <title>Tritrichomonas musculus Genome.</title>
        <authorList>
            <person name="Alves-Ferreira E."/>
            <person name="Grigg M."/>
            <person name="Lorenzi H."/>
            <person name="Galac M."/>
        </authorList>
    </citation>
    <scope>NUCLEOTIDE SEQUENCE [LARGE SCALE GENOMIC DNA]</scope>
    <source>
        <strain evidence="2 3">EAF2021</strain>
    </source>
</reference>
<dbReference type="PANTHER" id="PTHR45672:SF11">
    <property type="entry name" value="PROTEIN DISULFIDE-ISOMERASE C17H9.14C"/>
    <property type="match status" value="1"/>
</dbReference>
<dbReference type="Proteomes" id="UP001470230">
    <property type="component" value="Unassembled WGS sequence"/>
</dbReference>
<dbReference type="InterPro" id="IPR036356">
    <property type="entry name" value="ERp29_C_sf"/>
</dbReference>
<gene>
    <name evidence="2" type="ORF">M9Y10_008531</name>
</gene>
<dbReference type="PANTHER" id="PTHR45672">
    <property type="entry name" value="PROTEIN DISULFIDE-ISOMERASE C17H9.14C-RELATED"/>
    <property type="match status" value="1"/>
</dbReference>
<dbReference type="InterPro" id="IPR036249">
    <property type="entry name" value="Thioredoxin-like_sf"/>
</dbReference>
<protein>
    <recommendedName>
        <fullName evidence="1">Thioredoxin domain-containing protein</fullName>
    </recommendedName>
</protein>
<dbReference type="Pfam" id="PF00085">
    <property type="entry name" value="Thioredoxin"/>
    <property type="match status" value="1"/>
</dbReference>
<dbReference type="SUPFAM" id="SSF47933">
    <property type="entry name" value="ERP29 C domain-like"/>
    <property type="match status" value="1"/>
</dbReference>
<dbReference type="InterPro" id="IPR051063">
    <property type="entry name" value="PDI"/>
</dbReference>
<evidence type="ECO:0000259" key="1">
    <source>
        <dbReference type="Pfam" id="PF00085"/>
    </source>
</evidence>
<keyword evidence="3" id="KW-1185">Reference proteome</keyword>
<feature type="domain" description="Thioredoxin" evidence="1">
    <location>
        <begin position="113"/>
        <end position="182"/>
    </location>
</feature>
<evidence type="ECO:0000313" key="3">
    <source>
        <dbReference type="Proteomes" id="UP001470230"/>
    </source>
</evidence>
<dbReference type="InterPro" id="IPR013766">
    <property type="entry name" value="Thioredoxin_domain"/>
</dbReference>
<name>A0ABR2IZG8_9EUKA</name>
<dbReference type="EMBL" id="JAPFFF010000014">
    <property type="protein sequence ID" value="KAK8870644.1"/>
    <property type="molecule type" value="Genomic_DNA"/>
</dbReference>
<accession>A0ABR2IZG8</accession>